<comment type="caution">
    <text evidence="1">The sequence shown here is derived from an EMBL/GenBank/DDBJ whole genome shotgun (WGS) entry which is preliminary data.</text>
</comment>
<evidence type="ECO:0000313" key="2">
    <source>
        <dbReference type="Proteomes" id="UP001148737"/>
    </source>
</evidence>
<protein>
    <submittedName>
        <fullName evidence="1">Uncharacterized protein</fullName>
    </submittedName>
</protein>
<proteinExistence type="predicted"/>
<gene>
    <name evidence="1" type="ORF">NLG97_g9948</name>
</gene>
<dbReference type="Proteomes" id="UP001148737">
    <property type="component" value="Unassembled WGS sequence"/>
</dbReference>
<evidence type="ECO:0000313" key="1">
    <source>
        <dbReference type="EMBL" id="KAJ3474202.1"/>
    </source>
</evidence>
<reference evidence="1" key="1">
    <citation type="submission" date="2022-07" db="EMBL/GenBank/DDBJ databases">
        <title>Genome Sequence of Lecanicillium saksenae.</title>
        <authorList>
            <person name="Buettner E."/>
        </authorList>
    </citation>
    <scope>NUCLEOTIDE SEQUENCE</scope>
    <source>
        <strain evidence="1">VT-O1</strain>
    </source>
</reference>
<accession>A0ACC1QG26</accession>
<organism evidence="1 2">
    <name type="scientific">Lecanicillium saksenae</name>
    <dbReference type="NCBI Taxonomy" id="468837"/>
    <lineage>
        <taxon>Eukaryota</taxon>
        <taxon>Fungi</taxon>
        <taxon>Dikarya</taxon>
        <taxon>Ascomycota</taxon>
        <taxon>Pezizomycotina</taxon>
        <taxon>Sordariomycetes</taxon>
        <taxon>Hypocreomycetidae</taxon>
        <taxon>Hypocreales</taxon>
        <taxon>Cordycipitaceae</taxon>
        <taxon>Lecanicillium</taxon>
    </lineage>
</organism>
<sequence>MPSPTEDEIPFPTLTSHALHHRSHLSPNDACVSPPRRYEGGADGASDSAMRLRRLNGERSGSRRRKRTWKKLMWVKQSCHVPREPPA</sequence>
<keyword evidence="2" id="KW-1185">Reference proteome</keyword>
<name>A0ACC1QG26_9HYPO</name>
<dbReference type="EMBL" id="JANAKD010002243">
    <property type="protein sequence ID" value="KAJ3474202.1"/>
    <property type="molecule type" value="Genomic_DNA"/>
</dbReference>